<gene>
    <name evidence="4" type="primary">LOC111124783</name>
</gene>
<evidence type="ECO:0000259" key="2">
    <source>
        <dbReference type="Pfam" id="PF16026"/>
    </source>
</evidence>
<dbReference type="InterPro" id="IPR031981">
    <property type="entry name" value="MIEAP_C"/>
</dbReference>
<dbReference type="Proteomes" id="UP000694844">
    <property type="component" value="Chromosome 3"/>
</dbReference>
<evidence type="ECO:0000313" key="3">
    <source>
        <dbReference type="Proteomes" id="UP000694844"/>
    </source>
</evidence>
<sequence length="558" mass="64742">MLYMFCTLCRITLNFIFCNSLLLCRTDKVLHISDKQVRYTIIPTGECLLTQLIIKMMFIFQKKIFTIADVFKAFGKNVDENHYHQAYTQYKTLCDHARYLAKKDTETHDYLKSYYEENEENYPGCLSDDQKQTCLPLYDFLCSAGAVLDLTNVWPTYVFLVEVFNRQNKTTIKTKPHIDKSEEFIPDVLQCMKSAMNVETWNAAHAEYKNLLKDEEKMKQIPDRAREKELWALSGDVAAQKFLDNIEYMDNALYLLIKEAMMKNINGSQTAWCQYGSLLHSSELLKREEEQTARRFEREIVDLQDKCKELAQQNEIKSRKIEELTERLEGTSLVKEPSENSVCTTNLTPASDVEEIFSKLYDKEWTELFNSLESEVEDERERIIKLCECVKKAFQFCKEESEKQLNKLHTITTEILSLCSTPEEENEDCQGEEQNSNISFSDLNSHLLEIKKQCLLMSLSKIRLMFKKSYTLMKTDNEAIQRNIEAYLAGCINVCWSMCIQDPPMTILTPEKGNSVDTNMFNLYKTEGGVVDLCVWPALLRCEKGDVVCKGCVLPQII</sequence>
<feature type="domain" description="Mitochondria-eating protein C-terminal" evidence="2">
    <location>
        <begin position="354"/>
        <end position="554"/>
    </location>
</feature>
<dbReference type="Pfam" id="PF16026">
    <property type="entry name" value="MIEAP"/>
    <property type="match status" value="1"/>
</dbReference>
<organism evidence="3 4">
    <name type="scientific">Crassostrea virginica</name>
    <name type="common">Eastern oyster</name>
    <dbReference type="NCBI Taxonomy" id="6565"/>
    <lineage>
        <taxon>Eukaryota</taxon>
        <taxon>Metazoa</taxon>
        <taxon>Spiralia</taxon>
        <taxon>Lophotrochozoa</taxon>
        <taxon>Mollusca</taxon>
        <taxon>Bivalvia</taxon>
        <taxon>Autobranchia</taxon>
        <taxon>Pteriomorphia</taxon>
        <taxon>Ostreida</taxon>
        <taxon>Ostreoidea</taxon>
        <taxon>Ostreidae</taxon>
        <taxon>Crassostrea</taxon>
    </lineage>
</organism>
<dbReference type="GeneID" id="111124783"/>
<dbReference type="AlphaFoldDB" id="A0A8B8D9U6"/>
<keyword evidence="1" id="KW-0175">Coiled coil</keyword>
<protein>
    <submittedName>
        <fullName evidence="4">Uncharacterized protein LOC111124783 isoform X1</fullName>
    </submittedName>
</protein>
<feature type="coiled-coil region" evidence="1">
    <location>
        <begin position="279"/>
        <end position="327"/>
    </location>
</feature>
<proteinExistence type="predicted"/>
<keyword evidence="3" id="KW-1185">Reference proteome</keyword>
<accession>A0A8B8D9U6</accession>
<dbReference type="OrthoDB" id="6140005at2759"/>
<reference evidence="4" key="1">
    <citation type="submission" date="2025-08" db="UniProtKB">
        <authorList>
            <consortium name="RefSeq"/>
        </authorList>
    </citation>
    <scope>IDENTIFICATION</scope>
    <source>
        <tissue evidence="4">Whole sample</tissue>
    </source>
</reference>
<dbReference type="KEGG" id="cvn:111124783"/>
<evidence type="ECO:0000256" key="1">
    <source>
        <dbReference type="SAM" id="Coils"/>
    </source>
</evidence>
<evidence type="ECO:0000313" key="4">
    <source>
        <dbReference type="RefSeq" id="XP_022323681.1"/>
    </source>
</evidence>
<name>A0A8B8D9U6_CRAVI</name>
<dbReference type="RefSeq" id="XP_022323681.1">
    <property type="nucleotide sequence ID" value="XM_022467973.1"/>
</dbReference>